<proteinExistence type="predicted"/>
<dbReference type="Pfam" id="PF06114">
    <property type="entry name" value="Peptidase_M78"/>
    <property type="match status" value="1"/>
</dbReference>
<feature type="transmembrane region" description="Helical" evidence="1">
    <location>
        <begin position="132"/>
        <end position="153"/>
    </location>
</feature>
<sequence length="197" mass="22165">MNLRNADSLGETYSGLLKLGDRPALSLASILENEYNLPIFYLPLPEGASAISLIANDNAAICINSNDAPWRQRFDIAHELFHIIYQKSISDKCGENDTSSFEKCANAFAAALLLPKNALDKEIDIRRNKEKIGIATLIAMACDFGVSLSALLWRLVNIRRLKKNLAKEILDSENIKEYDKDLRKKESRDIPHISQKY</sequence>
<dbReference type="AlphaFoldDB" id="X1I7W5"/>
<keyword evidence="1" id="KW-0472">Membrane</keyword>
<accession>X1I7W5</accession>
<evidence type="ECO:0000256" key="1">
    <source>
        <dbReference type="SAM" id="Phobius"/>
    </source>
</evidence>
<dbReference type="InterPro" id="IPR052345">
    <property type="entry name" value="Rad_response_metalloprotease"/>
</dbReference>
<evidence type="ECO:0000259" key="2">
    <source>
        <dbReference type="Pfam" id="PF06114"/>
    </source>
</evidence>
<feature type="non-terminal residue" evidence="3">
    <location>
        <position position="197"/>
    </location>
</feature>
<evidence type="ECO:0000313" key="3">
    <source>
        <dbReference type="EMBL" id="GAH65380.1"/>
    </source>
</evidence>
<dbReference type="PANTHER" id="PTHR43236">
    <property type="entry name" value="ANTITOXIN HIGA1"/>
    <property type="match status" value="1"/>
</dbReference>
<protein>
    <recommendedName>
        <fullName evidence="2">IrrE N-terminal-like domain-containing protein</fullName>
    </recommendedName>
</protein>
<keyword evidence="1" id="KW-0812">Transmembrane</keyword>
<feature type="domain" description="IrrE N-terminal-like" evidence="2">
    <location>
        <begin position="34"/>
        <end position="155"/>
    </location>
</feature>
<dbReference type="EMBL" id="BARU01029307">
    <property type="protein sequence ID" value="GAH65380.1"/>
    <property type="molecule type" value="Genomic_DNA"/>
</dbReference>
<dbReference type="Gene3D" id="1.10.10.2910">
    <property type="match status" value="1"/>
</dbReference>
<name>X1I7W5_9ZZZZ</name>
<organism evidence="3">
    <name type="scientific">marine sediment metagenome</name>
    <dbReference type="NCBI Taxonomy" id="412755"/>
    <lineage>
        <taxon>unclassified sequences</taxon>
        <taxon>metagenomes</taxon>
        <taxon>ecological metagenomes</taxon>
    </lineage>
</organism>
<gene>
    <name evidence="3" type="ORF">S03H2_46637</name>
</gene>
<keyword evidence="1" id="KW-1133">Transmembrane helix</keyword>
<reference evidence="3" key="1">
    <citation type="journal article" date="2014" name="Front. Microbiol.">
        <title>High frequency of phylogenetically diverse reductive dehalogenase-homologous genes in deep subseafloor sedimentary metagenomes.</title>
        <authorList>
            <person name="Kawai M."/>
            <person name="Futagami T."/>
            <person name="Toyoda A."/>
            <person name="Takaki Y."/>
            <person name="Nishi S."/>
            <person name="Hori S."/>
            <person name="Arai W."/>
            <person name="Tsubouchi T."/>
            <person name="Morono Y."/>
            <person name="Uchiyama I."/>
            <person name="Ito T."/>
            <person name="Fujiyama A."/>
            <person name="Inagaki F."/>
            <person name="Takami H."/>
        </authorList>
    </citation>
    <scope>NUCLEOTIDE SEQUENCE</scope>
    <source>
        <strain evidence="3">Expedition CK06-06</strain>
    </source>
</reference>
<dbReference type="PANTHER" id="PTHR43236:SF1">
    <property type="entry name" value="BLL7220 PROTEIN"/>
    <property type="match status" value="1"/>
</dbReference>
<comment type="caution">
    <text evidence="3">The sequence shown here is derived from an EMBL/GenBank/DDBJ whole genome shotgun (WGS) entry which is preliminary data.</text>
</comment>
<dbReference type="InterPro" id="IPR010359">
    <property type="entry name" value="IrrE_HExxH"/>
</dbReference>